<proteinExistence type="predicted"/>
<protein>
    <submittedName>
        <fullName evidence="2">Uncharacterized protein</fullName>
    </submittedName>
</protein>
<organism evidence="2 3">
    <name type="scientific">Miscanthus lutarioriparius</name>
    <dbReference type="NCBI Taxonomy" id="422564"/>
    <lineage>
        <taxon>Eukaryota</taxon>
        <taxon>Viridiplantae</taxon>
        <taxon>Streptophyta</taxon>
        <taxon>Embryophyta</taxon>
        <taxon>Tracheophyta</taxon>
        <taxon>Spermatophyta</taxon>
        <taxon>Magnoliopsida</taxon>
        <taxon>Liliopsida</taxon>
        <taxon>Poales</taxon>
        <taxon>Poaceae</taxon>
        <taxon>PACMAD clade</taxon>
        <taxon>Panicoideae</taxon>
        <taxon>Andropogonodae</taxon>
        <taxon>Andropogoneae</taxon>
        <taxon>Saccharinae</taxon>
        <taxon>Miscanthus</taxon>
    </lineage>
</organism>
<sequence>MKTRSALARHDAVGVAPHSEGAATMSDRGKGYVGNKGISSSRWKKKCSSWVIGTQIRNFLISGILLPPVSKCVLLDRSIEKLNSILWNEVNHEAQKARMNVVSVSGHLIQAFRASGSMLQQSPKSYVLFCYAMKWRLHNTRSQSKSRTNQTVESGPLNESTDPKEMQKKCSWTRLNGAQTYNATKMAATQRFQFNLQSQGQEQHNCQPHLQISAG</sequence>
<evidence type="ECO:0000313" key="2">
    <source>
        <dbReference type="EMBL" id="CAD6212405.1"/>
    </source>
</evidence>
<gene>
    <name evidence="2" type="ORF">NCGR_LOCUS8196</name>
</gene>
<dbReference type="Proteomes" id="UP000604825">
    <property type="component" value="Unassembled WGS sequence"/>
</dbReference>
<dbReference type="EMBL" id="CAJGYO010000002">
    <property type="protein sequence ID" value="CAD6212405.1"/>
    <property type="molecule type" value="Genomic_DNA"/>
</dbReference>
<reference evidence="2" key="1">
    <citation type="submission" date="2020-10" db="EMBL/GenBank/DDBJ databases">
        <authorList>
            <person name="Han B."/>
            <person name="Lu T."/>
            <person name="Zhao Q."/>
            <person name="Huang X."/>
            <person name="Zhao Y."/>
        </authorList>
    </citation>
    <scope>NUCLEOTIDE SEQUENCE</scope>
</reference>
<feature type="region of interest" description="Disordered" evidence="1">
    <location>
        <begin position="142"/>
        <end position="168"/>
    </location>
</feature>
<name>A0A811MXV5_9POAL</name>
<dbReference type="AlphaFoldDB" id="A0A811MXV5"/>
<feature type="compositionally biased region" description="Polar residues" evidence="1">
    <location>
        <begin position="142"/>
        <end position="160"/>
    </location>
</feature>
<accession>A0A811MXV5</accession>
<comment type="caution">
    <text evidence="2">The sequence shown here is derived from an EMBL/GenBank/DDBJ whole genome shotgun (WGS) entry which is preliminary data.</text>
</comment>
<evidence type="ECO:0000313" key="3">
    <source>
        <dbReference type="Proteomes" id="UP000604825"/>
    </source>
</evidence>
<keyword evidence="3" id="KW-1185">Reference proteome</keyword>
<evidence type="ECO:0000256" key="1">
    <source>
        <dbReference type="SAM" id="MobiDB-lite"/>
    </source>
</evidence>